<organism evidence="2 3">
    <name type="scientific">Actinidia rufa</name>
    <dbReference type="NCBI Taxonomy" id="165716"/>
    <lineage>
        <taxon>Eukaryota</taxon>
        <taxon>Viridiplantae</taxon>
        <taxon>Streptophyta</taxon>
        <taxon>Embryophyta</taxon>
        <taxon>Tracheophyta</taxon>
        <taxon>Spermatophyta</taxon>
        <taxon>Magnoliopsida</taxon>
        <taxon>eudicotyledons</taxon>
        <taxon>Gunneridae</taxon>
        <taxon>Pentapetalae</taxon>
        <taxon>asterids</taxon>
        <taxon>Ericales</taxon>
        <taxon>Actinidiaceae</taxon>
        <taxon>Actinidia</taxon>
    </lineage>
</organism>
<accession>A0A7J0H1Q4</accession>
<keyword evidence="3" id="KW-1185">Reference proteome</keyword>
<feature type="region of interest" description="Disordered" evidence="1">
    <location>
        <begin position="81"/>
        <end position="124"/>
    </location>
</feature>
<evidence type="ECO:0000313" key="2">
    <source>
        <dbReference type="EMBL" id="GFZ17040.1"/>
    </source>
</evidence>
<sequence>MVRMDSRGDGELKGAGREWIRLLAVEVSDSSQNGIGLHVWVPATDRRHGKYRGTPDVEGNTLVVVGGDLVVAGGSMVAAGEERGGEKGLGVPEAGGEGVCVGGGEDGVGGERDRLTGKGRRLHA</sequence>
<evidence type="ECO:0000313" key="3">
    <source>
        <dbReference type="Proteomes" id="UP000585474"/>
    </source>
</evidence>
<reference evidence="2 3" key="1">
    <citation type="submission" date="2019-07" db="EMBL/GenBank/DDBJ databases">
        <title>De Novo Assembly of kiwifruit Actinidia rufa.</title>
        <authorList>
            <person name="Sugita-Konishi S."/>
            <person name="Sato K."/>
            <person name="Mori E."/>
            <person name="Abe Y."/>
            <person name="Kisaki G."/>
            <person name="Hamano K."/>
            <person name="Suezawa K."/>
            <person name="Otani M."/>
            <person name="Fukuda T."/>
            <person name="Manabe T."/>
            <person name="Gomi K."/>
            <person name="Tabuchi M."/>
            <person name="Akimitsu K."/>
            <person name="Kataoka I."/>
        </authorList>
    </citation>
    <scope>NUCLEOTIDE SEQUENCE [LARGE SCALE GENOMIC DNA]</scope>
    <source>
        <strain evidence="3">cv. Fuchu</strain>
    </source>
</reference>
<name>A0A7J0H1Q4_9ERIC</name>
<gene>
    <name evidence="2" type="ORF">Acr_26g0003100</name>
</gene>
<dbReference type="AlphaFoldDB" id="A0A7J0H1Q4"/>
<dbReference type="EMBL" id="BJWL01000026">
    <property type="protein sequence ID" value="GFZ17040.1"/>
    <property type="molecule type" value="Genomic_DNA"/>
</dbReference>
<feature type="compositionally biased region" description="Gly residues" evidence="1">
    <location>
        <begin position="93"/>
        <end position="107"/>
    </location>
</feature>
<dbReference type="Proteomes" id="UP000585474">
    <property type="component" value="Unassembled WGS sequence"/>
</dbReference>
<comment type="caution">
    <text evidence="2">The sequence shown here is derived from an EMBL/GenBank/DDBJ whole genome shotgun (WGS) entry which is preliminary data.</text>
</comment>
<evidence type="ECO:0000256" key="1">
    <source>
        <dbReference type="SAM" id="MobiDB-lite"/>
    </source>
</evidence>
<protein>
    <submittedName>
        <fullName evidence="2">Uncharacterized protein</fullName>
    </submittedName>
</protein>
<proteinExistence type="predicted"/>